<dbReference type="PROSITE" id="PS50109">
    <property type="entry name" value="HIS_KIN"/>
    <property type="match status" value="1"/>
</dbReference>
<organism evidence="13 14">
    <name type="scientific">Tindallia californiensis</name>
    <dbReference type="NCBI Taxonomy" id="159292"/>
    <lineage>
        <taxon>Bacteria</taxon>
        <taxon>Bacillati</taxon>
        <taxon>Bacillota</taxon>
        <taxon>Clostridia</taxon>
        <taxon>Peptostreptococcales</taxon>
        <taxon>Tindalliaceae</taxon>
        <taxon>Tindallia</taxon>
    </lineage>
</organism>
<dbReference type="SMART" id="SM00388">
    <property type="entry name" value="HisKA"/>
    <property type="match status" value="1"/>
</dbReference>
<protein>
    <recommendedName>
        <fullName evidence="3">histidine kinase</fullName>
        <ecNumber evidence="3">2.7.13.3</ecNumber>
    </recommendedName>
</protein>
<name>A0A1H3IK01_9FIRM</name>
<dbReference type="GO" id="GO:0000155">
    <property type="term" value="F:phosphorelay sensor kinase activity"/>
    <property type="evidence" value="ECO:0007669"/>
    <property type="project" value="InterPro"/>
</dbReference>
<dbReference type="InterPro" id="IPR003661">
    <property type="entry name" value="HisK_dim/P_dom"/>
</dbReference>
<dbReference type="Pfam" id="PF02518">
    <property type="entry name" value="HATPase_c"/>
    <property type="match status" value="1"/>
</dbReference>
<evidence type="ECO:0000256" key="11">
    <source>
        <dbReference type="ARBA" id="ARBA00023136"/>
    </source>
</evidence>
<dbReference type="CDD" id="cd00082">
    <property type="entry name" value="HisKA"/>
    <property type="match status" value="1"/>
</dbReference>
<dbReference type="PANTHER" id="PTHR43711:SF1">
    <property type="entry name" value="HISTIDINE KINASE 1"/>
    <property type="match status" value="1"/>
</dbReference>
<dbReference type="GO" id="GO:0005524">
    <property type="term" value="F:ATP binding"/>
    <property type="evidence" value="ECO:0007669"/>
    <property type="project" value="UniProtKB-KW"/>
</dbReference>
<dbReference type="InterPro" id="IPR004358">
    <property type="entry name" value="Sig_transdc_His_kin-like_C"/>
</dbReference>
<dbReference type="Gene3D" id="3.30.565.10">
    <property type="entry name" value="Histidine kinase-like ATPase, C-terminal domain"/>
    <property type="match status" value="1"/>
</dbReference>
<dbReference type="InterPro" id="IPR050736">
    <property type="entry name" value="Sensor_HK_Regulatory"/>
</dbReference>
<evidence type="ECO:0000256" key="8">
    <source>
        <dbReference type="ARBA" id="ARBA00022777"/>
    </source>
</evidence>
<keyword evidence="7" id="KW-0547">Nucleotide-binding</keyword>
<dbReference type="SMART" id="SM00387">
    <property type="entry name" value="HATPase_c"/>
    <property type="match status" value="1"/>
</dbReference>
<evidence type="ECO:0000256" key="2">
    <source>
        <dbReference type="ARBA" id="ARBA00004236"/>
    </source>
</evidence>
<dbReference type="Pfam" id="PF00512">
    <property type="entry name" value="HisKA"/>
    <property type="match status" value="1"/>
</dbReference>
<evidence type="ECO:0000313" key="14">
    <source>
        <dbReference type="Proteomes" id="UP000199230"/>
    </source>
</evidence>
<comment type="subcellular location">
    <subcellularLocation>
        <location evidence="2">Cell membrane</location>
    </subcellularLocation>
</comment>
<accession>A0A1H3IK01</accession>
<dbReference type="InterPro" id="IPR035965">
    <property type="entry name" value="PAS-like_dom_sf"/>
</dbReference>
<dbReference type="InterPro" id="IPR036890">
    <property type="entry name" value="HATPase_C_sf"/>
</dbReference>
<evidence type="ECO:0000256" key="3">
    <source>
        <dbReference type="ARBA" id="ARBA00012438"/>
    </source>
</evidence>
<keyword evidence="5" id="KW-0597">Phosphoprotein</keyword>
<keyword evidence="6" id="KW-0808">Transferase</keyword>
<dbReference type="FunFam" id="3.30.565.10:FF:000023">
    <property type="entry name" value="PAS domain-containing sensor histidine kinase"/>
    <property type="match status" value="1"/>
</dbReference>
<dbReference type="RefSeq" id="WP_093309957.1">
    <property type="nucleotide sequence ID" value="NZ_FNPV01000001.1"/>
</dbReference>
<dbReference type="Gene3D" id="3.30.450.20">
    <property type="entry name" value="PAS domain"/>
    <property type="match status" value="1"/>
</dbReference>
<reference evidence="13 14" key="1">
    <citation type="submission" date="2016-10" db="EMBL/GenBank/DDBJ databases">
        <authorList>
            <person name="de Groot N.N."/>
        </authorList>
    </citation>
    <scope>NUCLEOTIDE SEQUENCE [LARGE SCALE GENOMIC DNA]</scope>
    <source>
        <strain evidence="13 14">APO</strain>
    </source>
</reference>
<dbReference type="InterPro" id="IPR005467">
    <property type="entry name" value="His_kinase_dom"/>
</dbReference>
<dbReference type="InterPro" id="IPR003594">
    <property type="entry name" value="HATPase_dom"/>
</dbReference>
<dbReference type="STRING" id="159292.SAMN05192546_101167"/>
<dbReference type="OrthoDB" id="9813394at2"/>
<evidence type="ECO:0000256" key="7">
    <source>
        <dbReference type="ARBA" id="ARBA00022741"/>
    </source>
</evidence>
<evidence type="ECO:0000313" key="13">
    <source>
        <dbReference type="EMBL" id="SDY27398.1"/>
    </source>
</evidence>
<keyword evidence="14" id="KW-1185">Reference proteome</keyword>
<evidence type="ECO:0000259" key="12">
    <source>
        <dbReference type="PROSITE" id="PS50109"/>
    </source>
</evidence>
<dbReference type="AlphaFoldDB" id="A0A1H3IK01"/>
<dbReference type="SUPFAM" id="SSF47384">
    <property type="entry name" value="Homodimeric domain of signal transducing histidine kinase"/>
    <property type="match status" value="1"/>
</dbReference>
<evidence type="ECO:0000256" key="6">
    <source>
        <dbReference type="ARBA" id="ARBA00022679"/>
    </source>
</evidence>
<dbReference type="EMBL" id="FNPV01000001">
    <property type="protein sequence ID" value="SDY27398.1"/>
    <property type="molecule type" value="Genomic_DNA"/>
</dbReference>
<gene>
    <name evidence="13" type="ORF">SAMN05192546_101167</name>
</gene>
<dbReference type="Proteomes" id="UP000199230">
    <property type="component" value="Unassembled WGS sequence"/>
</dbReference>
<evidence type="ECO:0000256" key="5">
    <source>
        <dbReference type="ARBA" id="ARBA00022553"/>
    </source>
</evidence>
<evidence type="ECO:0000256" key="9">
    <source>
        <dbReference type="ARBA" id="ARBA00022840"/>
    </source>
</evidence>
<dbReference type="CDD" id="cd00075">
    <property type="entry name" value="HATPase"/>
    <property type="match status" value="1"/>
</dbReference>
<keyword evidence="11" id="KW-0472">Membrane</keyword>
<dbReference type="Gene3D" id="1.10.287.130">
    <property type="match status" value="1"/>
</dbReference>
<dbReference type="EC" id="2.7.13.3" evidence="3"/>
<dbReference type="PRINTS" id="PR00344">
    <property type="entry name" value="BCTRLSENSOR"/>
</dbReference>
<sequence length="385" mass="44706">MKVDLNQLKESNEFLNTLLNHITSLIFILDQQLRIQCVNGAVEESFGKDIKNMTHQIFGNAINCSHAIEENKNCQHTSFCDLCDFRKGLFKVLKHQIPTYKEKVTRHLYINGKKVEKTFVFTTRHIYYEKKSMVMVVVDDITEIEEQRRELKEAILLKNKFLGTVTHDLRNPISAIQNVSWFLLDDSDKMTDEQRLFLKDIYEVSEYMSRLVDDLLEISRIESGKLELNIGYHDYAETIRESVMINQPLAVKKDIKMELILSDKPLMLYYDRNKIMQVVNNLIGNAIKFSYKETKICVKVTQRDRYLLTCVSDEGPGIPMDEIDQVFSEFSKLSTRPTENEKSTGLGLAIAKRIVDGHQGEIWVDSVVNEGSRFFFSLPMDDRYA</sequence>
<keyword evidence="4" id="KW-1003">Cell membrane</keyword>
<comment type="catalytic activity">
    <reaction evidence="1">
        <text>ATP + protein L-histidine = ADP + protein N-phospho-L-histidine.</text>
        <dbReference type="EC" id="2.7.13.3"/>
    </reaction>
</comment>
<keyword evidence="9" id="KW-0067">ATP-binding</keyword>
<keyword evidence="10" id="KW-0902">Two-component regulatory system</keyword>
<dbReference type="SUPFAM" id="SSF55874">
    <property type="entry name" value="ATPase domain of HSP90 chaperone/DNA topoisomerase II/histidine kinase"/>
    <property type="match status" value="1"/>
</dbReference>
<dbReference type="GO" id="GO:0005886">
    <property type="term" value="C:plasma membrane"/>
    <property type="evidence" value="ECO:0007669"/>
    <property type="project" value="UniProtKB-SubCell"/>
</dbReference>
<proteinExistence type="predicted"/>
<dbReference type="PANTHER" id="PTHR43711">
    <property type="entry name" value="TWO-COMPONENT HISTIDINE KINASE"/>
    <property type="match status" value="1"/>
</dbReference>
<dbReference type="SUPFAM" id="SSF55785">
    <property type="entry name" value="PYP-like sensor domain (PAS domain)"/>
    <property type="match status" value="1"/>
</dbReference>
<evidence type="ECO:0000256" key="4">
    <source>
        <dbReference type="ARBA" id="ARBA00022475"/>
    </source>
</evidence>
<keyword evidence="8 13" id="KW-0418">Kinase</keyword>
<feature type="domain" description="Histidine kinase" evidence="12">
    <location>
        <begin position="164"/>
        <end position="382"/>
    </location>
</feature>
<evidence type="ECO:0000256" key="10">
    <source>
        <dbReference type="ARBA" id="ARBA00023012"/>
    </source>
</evidence>
<evidence type="ECO:0000256" key="1">
    <source>
        <dbReference type="ARBA" id="ARBA00000085"/>
    </source>
</evidence>
<dbReference type="InterPro" id="IPR036097">
    <property type="entry name" value="HisK_dim/P_sf"/>
</dbReference>